<proteinExistence type="predicted"/>
<accession>A0A1G5RXN0</accession>
<dbReference type="Proteomes" id="UP000199428">
    <property type="component" value="Unassembled WGS sequence"/>
</dbReference>
<organism evidence="1 2">
    <name type="scientific">Pseudobutyrivibrio xylanivorans</name>
    <dbReference type="NCBI Taxonomy" id="185007"/>
    <lineage>
        <taxon>Bacteria</taxon>
        <taxon>Bacillati</taxon>
        <taxon>Bacillota</taxon>
        <taxon>Clostridia</taxon>
        <taxon>Lachnospirales</taxon>
        <taxon>Lachnospiraceae</taxon>
        <taxon>Pseudobutyrivibrio</taxon>
    </lineage>
</organism>
<evidence type="ECO:0008006" key="3">
    <source>
        <dbReference type="Google" id="ProtNLM"/>
    </source>
</evidence>
<protein>
    <recommendedName>
        <fullName evidence="3">PilZ domain-containing protein</fullName>
    </recommendedName>
</protein>
<dbReference type="EMBL" id="FMWK01000005">
    <property type="protein sequence ID" value="SCZ78510.1"/>
    <property type="molecule type" value="Genomic_DNA"/>
</dbReference>
<reference evidence="1 2" key="1">
    <citation type="submission" date="2016-10" db="EMBL/GenBank/DDBJ databases">
        <authorList>
            <person name="de Groot N.N."/>
        </authorList>
    </citation>
    <scope>NUCLEOTIDE SEQUENCE [LARGE SCALE GENOMIC DNA]</scope>
    <source>
        <strain evidence="1 2">DSM 10317</strain>
    </source>
</reference>
<gene>
    <name evidence="1" type="ORF">SAMN02910350_01321</name>
</gene>
<sequence length="278" mass="31373">MSDNKKQQLHISEVTSNDSIAVTAMMDGKKVEISCTYAELTDEQKAFLDVNYGNHYLPVELITMEVDGEMVPVTFQGQNSVLQVVVVNPDGVFKFENILIRKTTLPGEKTFHLINAVSTLGIRFNRRRGVRVNVDTRMELEQGEEKFVILVREISYCGFSFINLSQSDVDINKPFIFNLIERDGDKSFSYGKFIGKVHRTEEQKSGPTIYGCILADKHADQLQKYVAMKQLEVLTGKKAFAEDIQKTSNSDRWRAEVADALGDTLIDNSAENTTENEN</sequence>
<dbReference type="AlphaFoldDB" id="A0A1G5RXN0"/>
<evidence type="ECO:0000313" key="1">
    <source>
        <dbReference type="EMBL" id="SCZ78510.1"/>
    </source>
</evidence>
<dbReference type="RefSeq" id="WP_090162205.1">
    <property type="nucleotide sequence ID" value="NZ_FMWK01000005.1"/>
</dbReference>
<evidence type="ECO:0000313" key="2">
    <source>
        <dbReference type="Proteomes" id="UP000199428"/>
    </source>
</evidence>
<name>A0A1G5RXN0_PSEXY</name>